<proteinExistence type="inferred from homology"/>
<dbReference type="GO" id="GO:0003735">
    <property type="term" value="F:structural constituent of ribosome"/>
    <property type="evidence" value="ECO:0007669"/>
    <property type="project" value="InterPro"/>
</dbReference>
<evidence type="ECO:0000256" key="1">
    <source>
        <dbReference type="ARBA" id="ARBA00004173"/>
    </source>
</evidence>
<dbReference type="PANTHER" id="PTHR15889">
    <property type="entry name" value="MITOCHONDRIAL RIBOSOMAL PROTEIN L37"/>
    <property type="match status" value="1"/>
</dbReference>
<dbReference type="Proteomes" id="UP001159042">
    <property type="component" value="Unassembled WGS sequence"/>
</dbReference>
<reference evidence="9 10" key="1">
    <citation type="journal article" date="2023" name="Insect Mol. Biol.">
        <title>Genome sequencing provides insights into the evolution of gene families encoding plant cell wall-degrading enzymes in longhorned beetles.</title>
        <authorList>
            <person name="Shin N.R."/>
            <person name="Okamura Y."/>
            <person name="Kirsch R."/>
            <person name="Pauchet Y."/>
        </authorList>
    </citation>
    <scope>NUCLEOTIDE SEQUENCE [LARGE SCALE GENOMIC DNA]</scope>
    <source>
        <strain evidence="9">EAD_L_NR</strain>
    </source>
</reference>
<keyword evidence="5" id="KW-0687">Ribonucleoprotein</keyword>
<dbReference type="InterPro" id="IPR010793">
    <property type="entry name" value="Ribosomal_mL37/mL65"/>
</dbReference>
<evidence type="ECO:0000256" key="8">
    <source>
        <dbReference type="ARBA" id="ARBA00041617"/>
    </source>
</evidence>
<dbReference type="EMBL" id="JANEYG010000001">
    <property type="protein sequence ID" value="KAJ8926022.1"/>
    <property type="molecule type" value="Genomic_DNA"/>
</dbReference>
<dbReference type="Pfam" id="PF07147">
    <property type="entry name" value="PDCD9"/>
    <property type="match status" value="1"/>
</dbReference>
<evidence type="ECO:0000313" key="10">
    <source>
        <dbReference type="Proteomes" id="UP001159042"/>
    </source>
</evidence>
<dbReference type="GO" id="GO:0005739">
    <property type="term" value="C:mitochondrion"/>
    <property type="evidence" value="ECO:0007669"/>
    <property type="project" value="UniProtKB-SubCell"/>
</dbReference>
<evidence type="ECO:0000256" key="5">
    <source>
        <dbReference type="ARBA" id="ARBA00023274"/>
    </source>
</evidence>
<accession>A0AAV8WIQ5</accession>
<name>A0AAV8WIQ5_9CUCU</name>
<keyword evidence="4" id="KW-0496">Mitochondrion</keyword>
<protein>
    <recommendedName>
        <fullName evidence="7">Large ribosomal subunit protein mL37</fullName>
    </recommendedName>
    <alternativeName>
        <fullName evidence="8">39S ribosomal protein L37, mitochondrial</fullName>
    </alternativeName>
</protein>
<dbReference type="GO" id="GO:0006412">
    <property type="term" value="P:translation"/>
    <property type="evidence" value="ECO:0007669"/>
    <property type="project" value="InterPro"/>
</dbReference>
<evidence type="ECO:0000256" key="2">
    <source>
        <dbReference type="ARBA" id="ARBA00022946"/>
    </source>
</evidence>
<evidence type="ECO:0000256" key="6">
    <source>
        <dbReference type="ARBA" id="ARBA00037985"/>
    </source>
</evidence>
<evidence type="ECO:0000313" key="9">
    <source>
        <dbReference type="EMBL" id="KAJ8926022.1"/>
    </source>
</evidence>
<dbReference type="GO" id="GO:0005840">
    <property type="term" value="C:ribosome"/>
    <property type="evidence" value="ECO:0007669"/>
    <property type="project" value="UniProtKB-KW"/>
</dbReference>
<dbReference type="AlphaFoldDB" id="A0AAV8WIQ5"/>
<comment type="subcellular location">
    <subcellularLocation>
        <location evidence="1">Mitochondrion</location>
    </subcellularLocation>
</comment>
<keyword evidence="2" id="KW-0809">Transit peptide</keyword>
<gene>
    <name evidence="9" type="ORF">NQ315_009877</name>
</gene>
<evidence type="ECO:0000256" key="4">
    <source>
        <dbReference type="ARBA" id="ARBA00023128"/>
    </source>
</evidence>
<keyword evidence="3" id="KW-0689">Ribosomal protein</keyword>
<organism evidence="9 10">
    <name type="scientific">Exocentrus adspersus</name>
    <dbReference type="NCBI Taxonomy" id="1586481"/>
    <lineage>
        <taxon>Eukaryota</taxon>
        <taxon>Metazoa</taxon>
        <taxon>Ecdysozoa</taxon>
        <taxon>Arthropoda</taxon>
        <taxon>Hexapoda</taxon>
        <taxon>Insecta</taxon>
        <taxon>Pterygota</taxon>
        <taxon>Neoptera</taxon>
        <taxon>Endopterygota</taxon>
        <taxon>Coleoptera</taxon>
        <taxon>Polyphaga</taxon>
        <taxon>Cucujiformia</taxon>
        <taxon>Chrysomeloidea</taxon>
        <taxon>Cerambycidae</taxon>
        <taxon>Lamiinae</taxon>
        <taxon>Acanthocinini</taxon>
        <taxon>Exocentrus</taxon>
    </lineage>
</organism>
<comment type="similarity">
    <text evidence="6">Belongs to the mitochondrion-specific ribosomal protein mL37 family.</text>
</comment>
<dbReference type="PANTHER" id="PTHR15889:SF2">
    <property type="entry name" value="LARGE RIBOSOMAL SUBUNIT PROTEIN ML37"/>
    <property type="match status" value="1"/>
</dbReference>
<keyword evidence="10" id="KW-1185">Reference proteome</keyword>
<evidence type="ECO:0000256" key="7">
    <source>
        <dbReference type="ARBA" id="ARBA00039442"/>
    </source>
</evidence>
<comment type="caution">
    <text evidence="9">The sequence shown here is derived from an EMBL/GenBank/DDBJ whole genome shotgun (WGS) entry which is preliminary data.</text>
</comment>
<sequence length="351" mass="40445">MKRTPVLLRQHIGRYAVAHWRVQGKKKIIETGAEQILKKKNIPIYEATDLVRHPPVAFDETHPDWHDKPILSCKDDNVLLEGLSQAKILTNTVELKEGLPDSIALKDIPKQINNRVQNIILGSWLFDAEQKKLPIVKDPERPAWNFPRTYGVTRNRVCKLLTARLLQLIETTCGRNDLVSDRYLINDLLFSYPFERQSDLIQFQLSGDTVVTTINSSVKKSHPHTIFTRFNREEVKNLYEEEVTVPQIYGRSLLKAFTVCASYAKNQYGDEVKLLPKPVTVQAVQTDGCFFHFGVFQLNTLDLENGDVKNVWYQTPLLNLFERCCYDLGRPTLEGYNSEVVKHLYAFYHSV</sequence>
<dbReference type="GO" id="GO:1990904">
    <property type="term" value="C:ribonucleoprotein complex"/>
    <property type="evidence" value="ECO:0007669"/>
    <property type="project" value="UniProtKB-KW"/>
</dbReference>
<dbReference type="InterPro" id="IPR052482">
    <property type="entry name" value="mtLSU_mL37"/>
</dbReference>
<evidence type="ECO:0000256" key="3">
    <source>
        <dbReference type="ARBA" id="ARBA00022980"/>
    </source>
</evidence>